<gene>
    <name evidence="2" type="ORF">FIBSPDRAFT_951426</name>
</gene>
<dbReference type="AlphaFoldDB" id="A0A166MLF6"/>
<reference evidence="2 3" key="1">
    <citation type="journal article" date="2016" name="Mol. Biol. Evol.">
        <title>Comparative Genomics of Early-Diverging Mushroom-Forming Fungi Provides Insights into the Origins of Lignocellulose Decay Capabilities.</title>
        <authorList>
            <person name="Nagy L.G."/>
            <person name="Riley R."/>
            <person name="Tritt A."/>
            <person name="Adam C."/>
            <person name="Daum C."/>
            <person name="Floudas D."/>
            <person name="Sun H."/>
            <person name="Yadav J.S."/>
            <person name="Pangilinan J."/>
            <person name="Larsson K.H."/>
            <person name="Matsuura K."/>
            <person name="Barry K."/>
            <person name="Labutti K."/>
            <person name="Kuo R."/>
            <person name="Ohm R.A."/>
            <person name="Bhattacharya S.S."/>
            <person name="Shirouzu T."/>
            <person name="Yoshinaga Y."/>
            <person name="Martin F.M."/>
            <person name="Grigoriev I.V."/>
            <person name="Hibbett D.S."/>
        </authorList>
    </citation>
    <scope>NUCLEOTIDE SEQUENCE [LARGE SCALE GENOMIC DNA]</scope>
    <source>
        <strain evidence="2 3">CBS 109695</strain>
    </source>
</reference>
<organism evidence="2 3">
    <name type="scientific">Athelia psychrophila</name>
    <dbReference type="NCBI Taxonomy" id="1759441"/>
    <lineage>
        <taxon>Eukaryota</taxon>
        <taxon>Fungi</taxon>
        <taxon>Dikarya</taxon>
        <taxon>Basidiomycota</taxon>
        <taxon>Agaricomycotina</taxon>
        <taxon>Agaricomycetes</taxon>
        <taxon>Agaricomycetidae</taxon>
        <taxon>Atheliales</taxon>
        <taxon>Atheliaceae</taxon>
        <taxon>Athelia</taxon>
    </lineage>
</organism>
<evidence type="ECO:0000313" key="3">
    <source>
        <dbReference type="Proteomes" id="UP000076532"/>
    </source>
</evidence>
<dbReference type="EMBL" id="KV417528">
    <property type="protein sequence ID" value="KZP24118.1"/>
    <property type="molecule type" value="Genomic_DNA"/>
</dbReference>
<dbReference type="InterPro" id="IPR024047">
    <property type="entry name" value="MM3350-like_sf"/>
</dbReference>
<feature type="domain" description="Plasmid pRiA4b Orf3-like" evidence="1">
    <location>
        <begin position="16"/>
        <end position="211"/>
    </location>
</feature>
<dbReference type="Proteomes" id="UP000076532">
    <property type="component" value="Unassembled WGS sequence"/>
</dbReference>
<evidence type="ECO:0000313" key="2">
    <source>
        <dbReference type="EMBL" id="KZP24118.1"/>
    </source>
</evidence>
<dbReference type="Gene3D" id="3.10.290.30">
    <property type="entry name" value="MM3350-like"/>
    <property type="match status" value="1"/>
</dbReference>
<keyword evidence="3" id="KW-1185">Reference proteome</keyword>
<dbReference type="SUPFAM" id="SSF159941">
    <property type="entry name" value="MM3350-like"/>
    <property type="match status" value="1"/>
</dbReference>
<dbReference type="OrthoDB" id="407198at2759"/>
<name>A0A166MLF6_9AGAM</name>
<dbReference type="STRING" id="436010.A0A166MLF6"/>
<protein>
    <recommendedName>
        <fullName evidence="1">Plasmid pRiA4b Orf3-like domain-containing protein</fullName>
    </recommendedName>
</protein>
<dbReference type="Pfam" id="PF07929">
    <property type="entry name" value="PRiA4_ORF3"/>
    <property type="match status" value="1"/>
</dbReference>
<sequence length="237" mass="26774">MQDWDSIHKKFCGKKAYTFALTLVDSSDPVISRTFDVPSWFTFRQLHDTVQYAMTWTDSHLHSFTCVEMPSGRTRRDAYSARKELLLISGKDGLGYGDDMFPLEEVPTEDENKLKLSDVYEPTGRLYNVAVPRGEPSALMYLYDFGDNWEHQLLFKGSKPARAARPVFTAVSGCAPVEDCGGVYGWDNIKEAYQAPHPTEDQLERISWVKEIAGDAYNPLAEPDMASMNSQGARPNR</sequence>
<dbReference type="PANTHER" id="PTHR41878">
    <property type="entry name" value="LEXA REPRESSOR-RELATED"/>
    <property type="match status" value="1"/>
</dbReference>
<dbReference type="PANTHER" id="PTHR41878:SF1">
    <property type="entry name" value="TNPR PROTEIN"/>
    <property type="match status" value="1"/>
</dbReference>
<dbReference type="InterPro" id="IPR012912">
    <property type="entry name" value="Plasmid_pRiA4b_Orf3-like"/>
</dbReference>
<evidence type="ECO:0000259" key="1">
    <source>
        <dbReference type="Pfam" id="PF07929"/>
    </source>
</evidence>
<proteinExistence type="predicted"/>
<accession>A0A166MLF6</accession>